<comment type="caution">
    <text evidence="4">The sequence shown here is derived from an EMBL/GenBank/DDBJ whole genome shotgun (WGS) entry which is preliminary data.</text>
</comment>
<evidence type="ECO:0000313" key="4">
    <source>
        <dbReference type="EMBL" id="MBB6577456.1"/>
    </source>
</evidence>
<dbReference type="CDD" id="cd18873">
    <property type="entry name" value="NUDIX_NadM_like"/>
    <property type="match status" value="1"/>
</dbReference>
<dbReference type="InterPro" id="IPR015797">
    <property type="entry name" value="NUDIX_hydrolase-like_dom_sf"/>
</dbReference>
<dbReference type="SUPFAM" id="SSF55811">
    <property type="entry name" value="Nudix"/>
    <property type="match status" value="1"/>
</dbReference>
<dbReference type="Proteomes" id="UP000562492">
    <property type="component" value="Unassembled WGS sequence"/>
</dbReference>
<dbReference type="GO" id="GO:0016787">
    <property type="term" value="F:hydrolase activity"/>
    <property type="evidence" value="ECO:0007669"/>
    <property type="project" value="UniProtKB-KW"/>
</dbReference>
<keyword evidence="4" id="KW-0378">Hydrolase</keyword>
<name>A0ABR6RE98_9BURK</name>
<dbReference type="Pfam" id="PF01467">
    <property type="entry name" value="CTP_transf_like"/>
    <property type="match status" value="1"/>
</dbReference>
<reference evidence="4 5" key="1">
    <citation type="submission" date="2020-08" db="EMBL/GenBank/DDBJ databases">
        <title>Functional genomics of gut bacteria from endangered species of beetles.</title>
        <authorList>
            <person name="Carlos-Shanley C."/>
        </authorList>
    </citation>
    <scope>NUCLEOTIDE SEQUENCE [LARGE SCALE GENOMIC DNA]</scope>
    <source>
        <strain evidence="4 5">S00124</strain>
    </source>
</reference>
<dbReference type="GO" id="GO:0000309">
    <property type="term" value="F:nicotinamide-nucleotide adenylyltransferase activity"/>
    <property type="evidence" value="ECO:0007669"/>
    <property type="project" value="UniProtKB-EC"/>
</dbReference>
<dbReference type="Gene3D" id="3.40.50.620">
    <property type="entry name" value="HUPs"/>
    <property type="match status" value="1"/>
</dbReference>
<dbReference type="EC" id="3.6.1.-" evidence="4"/>
<dbReference type="EMBL" id="JACHKZ010000007">
    <property type="protein sequence ID" value="MBB6577456.1"/>
    <property type="molecule type" value="Genomic_DNA"/>
</dbReference>
<dbReference type="PROSITE" id="PS51462">
    <property type="entry name" value="NUDIX"/>
    <property type="match status" value="1"/>
</dbReference>
<proteinExistence type="predicted"/>
<feature type="domain" description="Nudix hydrolase" evidence="3">
    <location>
        <begin position="208"/>
        <end position="344"/>
    </location>
</feature>
<accession>A0ABR6RE98</accession>
<keyword evidence="1 4" id="KW-0808">Transferase</keyword>
<keyword evidence="2 4" id="KW-0548">Nucleotidyltransferase</keyword>
<dbReference type="InterPro" id="IPR000086">
    <property type="entry name" value="NUDIX_hydrolase_dom"/>
</dbReference>
<dbReference type="Pfam" id="PF00293">
    <property type="entry name" value="NUDIX"/>
    <property type="match status" value="1"/>
</dbReference>
<organism evidence="4 5">
    <name type="scientific">Comamonas odontotermitis</name>
    <dbReference type="NCBI Taxonomy" id="379895"/>
    <lineage>
        <taxon>Bacteria</taxon>
        <taxon>Pseudomonadati</taxon>
        <taxon>Pseudomonadota</taxon>
        <taxon>Betaproteobacteria</taxon>
        <taxon>Burkholderiales</taxon>
        <taxon>Comamonadaceae</taxon>
        <taxon>Comamonas</taxon>
    </lineage>
</organism>
<dbReference type="InterPro" id="IPR014729">
    <property type="entry name" value="Rossmann-like_a/b/a_fold"/>
</dbReference>
<dbReference type="EC" id="2.7.7.1" evidence="4"/>
<dbReference type="NCBIfam" id="TIGR00125">
    <property type="entry name" value="cyt_tran_rel"/>
    <property type="match status" value="1"/>
</dbReference>
<evidence type="ECO:0000256" key="2">
    <source>
        <dbReference type="ARBA" id="ARBA00022695"/>
    </source>
</evidence>
<gene>
    <name evidence="4" type="ORF">HNP33_001512</name>
</gene>
<dbReference type="Gene3D" id="3.90.79.10">
    <property type="entry name" value="Nucleoside Triphosphate Pyrophosphohydrolase"/>
    <property type="match status" value="1"/>
</dbReference>
<dbReference type="InterPro" id="IPR004821">
    <property type="entry name" value="Cyt_trans-like"/>
</dbReference>
<dbReference type="PANTHER" id="PTHR21342">
    <property type="entry name" value="PHOSPHOPANTETHEINE ADENYLYLTRANSFERASE"/>
    <property type="match status" value="1"/>
</dbReference>
<evidence type="ECO:0000259" key="3">
    <source>
        <dbReference type="PROSITE" id="PS51462"/>
    </source>
</evidence>
<dbReference type="SUPFAM" id="SSF52374">
    <property type="entry name" value="Nucleotidylyl transferase"/>
    <property type="match status" value="1"/>
</dbReference>
<protein>
    <submittedName>
        <fullName evidence="4">Bifunctional NMN adenylyltransferase/nudix hydrolase</fullName>
        <ecNumber evidence="4">2.7.7.1</ecNumber>
        <ecNumber evidence="4">3.6.1.-</ecNumber>
    </submittedName>
</protein>
<evidence type="ECO:0000256" key="1">
    <source>
        <dbReference type="ARBA" id="ARBA00022679"/>
    </source>
</evidence>
<sequence length="350" mass="38952">MSPTTDTYDLAVLIGRFQPPHLGHMALLQQALARASRVIVVLGSAIQARSPKNPFTWQERAQMFAGALSPADAARVEFVPIRDYYDEPRWVTAVREAVTSHSQPGARIGLVGHFKDASSSYLAHFPGWDLVSLPRQNSIDATPIRDAYFGAALAGHAEGLSPLAQMLPASSLVFLQRFSQTPAYAELCTEWQMLRKYRQSWATAPYPPVFVTVDALVRCGNEVLVIRRGHAPGKGLLALPGGFLEPRDTLWQSCLRELQEETHCALEEPSLRAALQSVTVFDHPDRSQRGRTITHVHYFDLKQTPKPSVRADDDAAEAFWLSIDAIRAREAEFFEDHFQILQKLLTGNGQ</sequence>
<dbReference type="RefSeq" id="WP_184706928.1">
    <property type="nucleotide sequence ID" value="NZ_JACHKZ010000007.1"/>
</dbReference>
<keyword evidence="5" id="KW-1185">Reference proteome</keyword>
<dbReference type="PANTHER" id="PTHR21342:SF0">
    <property type="entry name" value="BIFUNCTIONAL NMN ADENYLYLTRANSFERASE_NUDIX HYDROLASE"/>
    <property type="match status" value="1"/>
</dbReference>
<evidence type="ECO:0000313" key="5">
    <source>
        <dbReference type="Proteomes" id="UP000562492"/>
    </source>
</evidence>